<keyword evidence="2" id="KW-0560">Oxidoreductase</keyword>
<gene>
    <name evidence="2" type="primary">nuoC_4</name>
    <name evidence="2" type="ORF">NCTC11112_06888</name>
</gene>
<evidence type="ECO:0000313" key="3">
    <source>
        <dbReference type="Proteomes" id="UP000254817"/>
    </source>
</evidence>
<dbReference type="EMBL" id="UGAW01000002">
    <property type="protein sequence ID" value="STI47670.1"/>
    <property type="molecule type" value="Genomic_DNA"/>
</dbReference>
<organism evidence="2 3">
    <name type="scientific">Escherichia coli</name>
    <dbReference type="NCBI Taxonomy" id="562"/>
    <lineage>
        <taxon>Bacteria</taxon>
        <taxon>Pseudomonadati</taxon>
        <taxon>Pseudomonadota</taxon>
        <taxon>Gammaproteobacteria</taxon>
        <taxon>Enterobacterales</taxon>
        <taxon>Enterobacteriaceae</taxon>
        <taxon>Escherichia</taxon>
    </lineage>
</organism>
<evidence type="ECO:0000313" key="2">
    <source>
        <dbReference type="EMBL" id="STI47670.1"/>
    </source>
</evidence>
<accession>A0A376SBQ0</accession>
<name>A0A376SBQ0_ECOLX</name>
<dbReference type="AlphaFoldDB" id="A0A376SBQ0"/>
<sequence length="54" mass="5999">MVNNMTDLTAQEPAWQTRDHLDDPVIGELRNRFGPDAFTVQATRTGVPVCVDQA</sequence>
<protein>
    <submittedName>
        <fullName evidence="2">NADH-quinone oxidoreductase subunit C/D</fullName>
        <ecNumber evidence="2">1.6.5.11</ecNumber>
    </submittedName>
</protein>
<dbReference type="EC" id="1.6.5.11" evidence="2"/>
<feature type="region of interest" description="Disordered" evidence="1">
    <location>
        <begin position="1"/>
        <end position="21"/>
    </location>
</feature>
<reference evidence="2 3" key="1">
    <citation type="submission" date="2018-06" db="EMBL/GenBank/DDBJ databases">
        <authorList>
            <consortium name="Pathogen Informatics"/>
            <person name="Doyle S."/>
        </authorList>
    </citation>
    <scope>NUCLEOTIDE SEQUENCE [LARGE SCALE GENOMIC DNA]</scope>
    <source>
        <strain evidence="2 3">NCTC11112</strain>
    </source>
</reference>
<proteinExistence type="predicted"/>
<dbReference type="Proteomes" id="UP000254817">
    <property type="component" value="Unassembled WGS sequence"/>
</dbReference>
<dbReference type="GO" id="GO:0016491">
    <property type="term" value="F:oxidoreductase activity"/>
    <property type="evidence" value="ECO:0007669"/>
    <property type="project" value="UniProtKB-KW"/>
</dbReference>
<evidence type="ECO:0000256" key="1">
    <source>
        <dbReference type="SAM" id="MobiDB-lite"/>
    </source>
</evidence>